<evidence type="ECO:0000313" key="5">
    <source>
        <dbReference type="Proteomes" id="UP000319894"/>
    </source>
</evidence>
<gene>
    <name evidence="4" type="ORF">DP107_16170</name>
</gene>
<protein>
    <recommendedName>
        <fullName evidence="3">DUF7345 domain-containing protein</fullName>
    </recommendedName>
</protein>
<feature type="domain" description="DUF7345" evidence="3">
    <location>
        <begin position="34"/>
        <end position="157"/>
    </location>
</feature>
<dbReference type="InterPro" id="IPR055769">
    <property type="entry name" value="DUF7345"/>
</dbReference>
<dbReference type="Pfam" id="PF24036">
    <property type="entry name" value="DUF7345"/>
    <property type="match status" value="1"/>
</dbReference>
<feature type="compositionally biased region" description="Basic and acidic residues" evidence="1">
    <location>
        <begin position="157"/>
        <end position="170"/>
    </location>
</feature>
<evidence type="ECO:0000256" key="2">
    <source>
        <dbReference type="SAM" id="Phobius"/>
    </source>
</evidence>
<dbReference type="InParanoid" id="A0A554MVZ2"/>
<accession>A0A554MVZ2</accession>
<evidence type="ECO:0000313" key="4">
    <source>
        <dbReference type="EMBL" id="TSD09281.1"/>
    </source>
</evidence>
<dbReference type="AlphaFoldDB" id="A0A554MVZ2"/>
<sequence>MPGTRLAALAVCGLLLVSAVGSVGAVHDTGRTFTVALDADGSATVTDERSYNLSVPAERDRYERLANDSAALEERRAAFGDRLRAAAANGSDRTARDMRIENVTVTTRETNGTGVIAYRARWVALAGVYGAQVVVNEPFSSGFDPNGTLVVRGPEGYVRDDTAPRPDRALRNSASWGDGTDLDGFSFRVVDPNATTSADDTDGGGPAPAPSEPTGVGRLVGAAGLALVPALLVFLGAKRRELRLEGTADADDGAPQEGGGDAGADGDGADVGPDTGPDGG</sequence>
<name>A0A554MVZ2_9EURY</name>
<keyword evidence="2" id="KW-1133">Transmembrane helix</keyword>
<dbReference type="Proteomes" id="UP000319894">
    <property type="component" value="Unassembled WGS sequence"/>
</dbReference>
<keyword evidence="5" id="KW-1185">Reference proteome</keyword>
<dbReference type="RefSeq" id="WP_144263180.1">
    <property type="nucleotide sequence ID" value="NZ_QMDX01000014.1"/>
</dbReference>
<feature type="transmembrane region" description="Helical" evidence="2">
    <location>
        <begin position="219"/>
        <end position="237"/>
    </location>
</feature>
<feature type="region of interest" description="Disordered" evidence="1">
    <location>
        <begin position="191"/>
        <end position="215"/>
    </location>
</feature>
<evidence type="ECO:0000259" key="3">
    <source>
        <dbReference type="Pfam" id="PF24036"/>
    </source>
</evidence>
<reference evidence="4 5" key="1">
    <citation type="submission" date="2018-06" db="EMBL/GenBank/DDBJ databases">
        <title>Natronomonas sp. F16-60 a new haloarchaeon isolated from a solar saltern of Isla Cristina, Huelva, Spain.</title>
        <authorList>
            <person name="Duran-Viseras A."/>
            <person name="Sanchez-Porro C."/>
            <person name="Ventosa A."/>
        </authorList>
    </citation>
    <scope>NUCLEOTIDE SEQUENCE [LARGE SCALE GENOMIC DNA]</scope>
    <source>
        <strain evidence="4 5">F16-60</strain>
    </source>
</reference>
<keyword evidence="2" id="KW-0472">Membrane</keyword>
<organism evidence="4 5">
    <name type="scientific">Haloglomus irregulare</name>
    <dbReference type="NCBI Taxonomy" id="2234134"/>
    <lineage>
        <taxon>Archaea</taxon>
        <taxon>Methanobacteriati</taxon>
        <taxon>Methanobacteriota</taxon>
        <taxon>Stenosarchaea group</taxon>
        <taxon>Halobacteria</taxon>
        <taxon>Halobacteriales</taxon>
        <taxon>Natronomonadaceae</taxon>
        <taxon>Haloglomus</taxon>
    </lineage>
</organism>
<feature type="compositionally biased region" description="Gly residues" evidence="1">
    <location>
        <begin position="256"/>
        <end position="266"/>
    </location>
</feature>
<feature type="region of interest" description="Disordered" evidence="1">
    <location>
        <begin position="246"/>
        <end position="280"/>
    </location>
</feature>
<evidence type="ECO:0000256" key="1">
    <source>
        <dbReference type="SAM" id="MobiDB-lite"/>
    </source>
</evidence>
<comment type="caution">
    <text evidence="4">The sequence shown here is derived from an EMBL/GenBank/DDBJ whole genome shotgun (WGS) entry which is preliminary data.</text>
</comment>
<feature type="region of interest" description="Disordered" evidence="1">
    <location>
        <begin position="154"/>
        <end position="176"/>
    </location>
</feature>
<dbReference type="EMBL" id="QMDX01000014">
    <property type="protein sequence ID" value="TSD09281.1"/>
    <property type="molecule type" value="Genomic_DNA"/>
</dbReference>
<feature type="compositionally biased region" description="Low complexity" evidence="1">
    <location>
        <begin position="270"/>
        <end position="280"/>
    </location>
</feature>
<proteinExistence type="predicted"/>
<keyword evidence="2" id="KW-0812">Transmembrane</keyword>